<dbReference type="InterPro" id="IPR010031">
    <property type="entry name" value="FAD_lactone_oxidase-like"/>
</dbReference>
<dbReference type="InterPro" id="IPR007173">
    <property type="entry name" value="ALO_C"/>
</dbReference>
<keyword evidence="2" id="KW-0274">FAD</keyword>
<keyword evidence="3" id="KW-0560">Oxidoreductase</keyword>
<keyword evidence="1" id="KW-0285">Flavoprotein</keyword>
<dbReference type="Pfam" id="PF04030">
    <property type="entry name" value="ALO"/>
    <property type="match status" value="1"/>
</dbReference>
<dbReference type="Pfam" id="PF01565">
    <property type="entry name" value="FAD_binding_4"/>
    <property type="match status" value="1"/>
</dbReference>
<dbReference type="PANTHER" id="PTHR43762">
    <property type="entry name" value="L-GULONOLACTONE OXIDASE"/>
    <property type="match status" value="1"/>
</dbReference>
<dbReference type="SUPFAM" id="SSF55103">
    <property type="entry name" value="FAD-linked oxidases, C-terminal domain"/>
    <property type="match status" value="1"/>
</dbReference>
<evidence type="ECO:0000256" key="1">
    <source>
        <dbReference type="ARBA" id="ARBA00022630"/>
    </source>
</evidence>
<dbReference type="InterPro" id="IPR016171">
    <property type="entry name" value="Vanillyl_alc_oxidase_C-sub2"/>
</dbReference>
<dbReference type="Gene3D" id="1.10.45.10">
    <property type="entry name" value="Vanillyl-alcohol Oxidase, Chain A, domain 4"/>
    <property type="match status" value="1"/>
</dbReference>
<dbReference type="PANTHER" id="PTHR43762:SF1">
    <property type="entry name" value="D-ARABINONO-1,4-LACTONE OXIDASE"/>
    <property type="match status" value="1"/>
</dbReference>
<dbReference type="SUPFAM" id="SSF56176">
    <property type="entry name" value="FAD-binding/transporter-associated domain-like"/>
    <property type="match status" value="1"/>
</dbReference>
<dbReference type="InterPro" id="IPR016166">
    <property type="entry name" value="FAD-bd_PCMH"/>
</dbReference>
<dbReference type="InterPro" id="IPR016164">
    <property type="entry name" value="FAD-linked_Oxase-like_C"/>
</dbReference>
<dbReference type="InterPro" id="IPR006094">
    <property type="entry name" value="Oxid_FAD_bind_N"/>
</dbReference>
<proteinExistence type="predicted"/>
<feature type="domain" description="FAD-binding PCMH-type" evidence="4">
    <location>
        <begin position="52"/>
        <end position="224"/>
    </location>
</feature>
<accession>A0ABV5VT40</accession>
<dbReference type="PROSITE" id="PS51387">
    <property type="entry name" value="FAD_PCMH"/>
    <property type="match status" value="1"/>
</dbReference>
<gene>
    <name evidence="5" type="ORF">ACFFNY_07725</name>
</gene>
<protein>
    <submittedName>
        <fullName evidence="5">FAD-binding oxidoreductase</fullName>
    </submittedName>
</protein>
<evidence type="ECO:0000313" key="5">
    <source>
        <dbReference type="EMBL" id="MFB9751454.1"/>
    </source>
</evidence>
<evidence type="ECO:0000313" key="6">
    <source>
        <dbReference type="Proteomes" id="UP001589619"/>
    </source>
</evidence>
<keyword evidence="6" id="KW-1185">Reference proteome</keyword>
<dbReference type="InterPro" id="IPR016169">
    <property type="entry name" value="FAD-bd_PCMH_sub2"/>
</dbReference>
<evidence type="ECO:0000256" key="3">
    <source>
        <dbReference type="ARBA" id="ARBA00023002"/>
    </source>
</evidence>
<dbReference type="EMBL" id="JBHMAG010000007">
    <property type="protein sequence ID" value="MFB9751454.1"/>
    <property type="molecule type" value="Genomic_DNA"/>
</dbReference>
<evidence type="ECO:0000256" key="2">
    <source>
        <dbReference type="ARBA" id="ARBA00022827"/>
    </source>
</evidence>
<reference evidence="5 6" key="1">
    <citation type="submission" date="2024-09" db="EMBL/GenBank/DDBJ databases">
        <authorList>
            <person name="Sun Q."/>
            <person name="Mori K."/>
        </authorList>
    </citation>
    <scope>NUCLEOTIDE SEQUENCE [LARGE SCALE GENOMIC DNA]</scope>
    <source>
        <strain evidence="5 6">JCM 12520</strain>
    </source>
</reference>
<dbReference type="InterPro" id="IPR036318">
    <property type="entry name" value="FAD-bd_PCMH-like_sf"/>
</dbReference>
<comment type="caution">
    <text evidence="5">The sequence shown here is derived from an EMBL/GenBank/DDBJ whole genome shotgun (WGS) entry which is preliminary data.</text>
</comment>
<evidence type="ECO:0000259" key="4">
    <source>
        <dbReference type="PROSITE" id="PS51387"/>
    </source>
</evidence>
<dbReference type="RefSeq" id="WP_379116811.1">
    <property type="nucleotide sequence ID" value="NZ_BAAAYO010000010.1"/>
</dbReference>
<organism evidence="5 6">
    <name type="scientific">Paenibacillus hodogayensis</name>
    <dbReference type="NCBI Taxonomy" id="279208"/>
    <lineage>
        <taxon>Bacteria</taxon>
        <taxon>Bacillati</taxon>
        <taxon>Bacillota</taxon>
        <taxon>Bacilli</taxon>
        <taxon>Bacillales</taxon>
        <taxon>Paenibacillaceae</taxon>
        <taxon>Paenibacillus</taxon>
    </lineage>
</organism>
<name>A0ABV5VT40_9BACL</name>
<dbReference type="Proteomes" id="UP001589619">
    <property type="component" value="Unassembled WGS sequence"/>
</dbReference>
<sequence length="493" mass="56110">MSNFDKRICRKWGHPVKKSIVLALLAVLCLFEYVRTSTPDQDPYRVTDYSRLHPVKVERVAQGKEEKQLIALVREASEKGLRLSIAGQRHSQGGHTYYKDAIVLDMTSYNRILELDPEAKTVRVQAGATWGDVQRAVQPSGLAVRTMQSQNIFTVGGSISINAHGRDIRNGSMIGSVESFRLLTADGEIRSVSRTEQPELFSAVLGGYGLFGVITDVTLRLTDDEMYRMTTEQVEVDRYAAYFREHVMADPDVRMHIARLSVAPDHFLQEMYAINYTVDGTSSPDPGAPLQSRERFVGVKKLLFQLNRSGDWGKNAYWDLQQSVVPMQQGKRISRNNAMGSESAFMEYRQPGANDLLQEYFIPVDRFGDFVASLRTVLSEERMNLLNITVRYVGEDREPLLAYAKEDMFALVCLFHVSLSEHAQNEFQRGVQRIVDAALALDGTYYLPYAPYATKEQFQRAYPQQETFWALKDKYDPQGLFMNQFYEQYEGGE</sequence>
<dbReference type="Gene3D" id="3.30.465.10">
    <property type="match status" value="1"/>
</dbReference>